<evidence type="ECO:0000256" key="4">
    <source>
        <dbReference type="ARBA" id="ARBA00022475"/>
    </source>
</evidence>
<sequence length="318" mass="33734">MKALSVLLLVLLSLVFAPLSGESWISPWSDAETSRVILWEVRLPRVLLAFICGAALSLGGLVFQAMFRNALATPYTLGVASGSAFCVALVSLLGLQFSLLGISGLSLAGMVGAFLSIGIVYGLSRLVGGFASTSLLLGGVILGFFFSSLTMLVQHFSDATSMYRLVRWGMGSLGHASYESVLTVFPFVVTGAMVIACYRKELDHLVLGDVLAKSRGVEVDVVRRGLFFAVSLMVAGVVSVCGPIGFVGIIVPHLCRKLFGVKHQSLYFYSILLGGVFLVWCDTLARSLTAGSDLPVGIVTALLGGPFFLVVLVRKQGQ</sequence>
<evidence type="ECO:0000256" key="7">
    <source>
        <dbReference type="ARBA" id="ARBA00023136"/>
    </source>
</evidence>
<comment type="similarity">
    <text evidence="2">Belongs to the binding-protein-dependent transport system permease family. FecCD subfamily.</text>
</comment>
<feature type="transmembrane region" description="Helical" evidence="8">
    <location>
        <begin position="75"/>
        <end position="95"/>
    </location>
</feature>
<keyword evidence="3" id="KW-0813">Transport</keyword>
<organism evidence="9 10">
    <name type="scientific">Rubritalea spongiae</name>
    <dbReference type="NCBI Taxonomy" id="430797"/>
    <lineage>
        <taxon>Bacteria</taxon>
        <taxon>Pseudomonadati</taxon>
        <taxon>Verrucomicrobiota</taxon>
        <taxon>Verrucomicrobiia</taxon>
        <taxon>Verrucomicrobiales</taxon>
        <taxon>Rubritaleaceae</taxon>
        <taxon>Rubritalea</taxon>
    </lineage>
</organism>
<evidence type="ECO:0000313" key="9">
    <source>
        <dbReference type="EMBL" id="MFD2276512.1"/>
    </source>
</evidence>
<evidence type="ECO:0000256" key="8">
    <source>
        <dbReference type="SAM" id="Phobius"/>
    </source>
</evidence>
<feature type="transmembrane region" description="Helical" evidence="8">
    <location>
        <begin position="101"/>
        <end position="123"/>
    </location>
</feature>
<feature type="transmembrane region" description="Helical" evidence="8">
    <location>
        <begin position="266"/>
        <end position="288"/>
    </location>
</feature>
<dbReference type="RefSeq" id="WP_377093008.1">
    <property type="nucleotide sequence ID" value="NZ_JBHSJM010000001.1"/>
</dbReference>
<gene>
    <name evidence="9" type="ORF">ACFSQZ_08545</name>
</gene>
<evidence type="ECO:0000256" key="3">
    <source>
        <dbReference type="ARBA" id="ARBA00022448"/>
    </source>
</evidence>
<name>A0ABW5E1M9_9BACT</name>
<dbReference type="SUPFAM" id="SSF81345">
    <property type="entry name" value="ABC transporter involved in vitamin B12 uptake, BtuC"/>
    <property type="match status" value="1"/>
</dbReference>
<feature type="transmembrane region" description="Helical" evidence="8">
    <location>
        <begin position="45"/>
        <end position="63"/>
    </location>
</feature>
<dbReference type="Gene3D" id="1.10.3470.10">
    <property type="entry name" value="ABC transporter involved in vitamin B12 uptake, BtuC"/>
    <property type="match status" value="1"/>
</dbReference>
<accession>A0ABW5E1M9</accession>
<evidence type="ECO:0000256" key="6">
    <source>
        <dbReference type="ARBA" id="ARBA00022989"/>
    </source>
</evidence>
<comment type="subcellular location">
    <subcellularLocation>
        <location evidence="1">Cell membrane</location>
        <topology evidence="1">Multi-pass membrane protein</topology>
    </subcellularLocation>
</comment>
<feature type="transmembrane region" description="Helical" evidence="8">
    <location>
        <begin position="226"/>
        <end position="254"/>
    </location>
</feature>
<dbReference type="EMBL" id="JBHUJC010000025">
    <property type="protein sequence ID" value="MFD2276512.1"/>
    <property type="molecule type" value="Genomic_DNA"/>
</dbReference>
<dbReference type="InterPro" id="IPR000522">
    <property type="entry name" value="ABC_transptr_permease_BtuC"/>
</dbReference>
<feature type="transmembrane region" description="Helical" evidence="8">
    <location>
        <begin position="135"/>
        <end position="156"/>
    </location>
</feature>
<evidence type="ECO:0000256" key="1">
    <source>
        <dbReference type="ARBA" id="ARBA00004651"/>
    </source>
</evidence>
<evidence type="ECO:0000313" key="10">
    <source>
        <dbReference type="Proteomes" id="UP001597297"/>
    </source>
</evidence>
<reference evidence="10" key="1">
    <citation type="journal article" date="2019" name="Int. J. Syst. Evol. Microbiol.">
        <title>The Global Catalogue of Microorganisms (GCM) 10K type strain sequencing project: providing services to taxonomists for standard genome sequencing and annotation.</title>
        <authorList>
            <consortium name="The Broad Institute Genomics Platform"/>
            <consortium name="The Broad Institute Genome Sequencing Center for Infectious Disease"/>
            <person name="Wu L."/>
            <person name="Ma J."/>
        </authorList>
    </citation>
    <scope>NUCLEOTIDE SEQUENCE [LARGE SCALE GENOMIC DNA]</scope>
    <source>
        <strain evidence="10">JCM 16545</strain>
    </source>
</reference>
<evidence type="ECO:0000256" key="5">
    <source>
        <dbReference type="ARBA" id="ARBA00022692"/>
    </source>
</evidence>
<protein>
    <submittedName>
        <fullName evidence="9">FecCD family ABC transporter permease</fullName>
    </submittedName>
</protein>
<dbReference type="PANTHER" id="PTHR30472:SF25">
    <property type="entry name" value="ABC TRANSPORTER PERMEASE PROTEIN MJ0876-RELATED"/>
    <property type="match status" value="1"/>
</dbReference>
<keyword evidence="6 8" id="KW-1133">Transmembrane helix</keyword>
<proteinExistence type="inferred from homology"/>
<keyword evidence="7 8" id="KW-0472">Membrane</keyword>
<evidence type="ECO:0000256" key="2">
    <source>
        <dbReference type="ARBA" id="ARBA00007935"/>
    </source>
</evidence>
<dbReference type="Proteomes" id="UP001597297">
    <property type="component" value="Unassembled WGS sequence"/>
</dbReference>
<dbReference type="Pfam" id="PF01032">
    <property type="entry name" value="FecCD"/>
    <property type="match status" value="1"/>
</dbReference>
<dbReference type="InterPro" id="IPR037294">
    <property type="entry name" value="ABC_BtuC-like"/>
</dbReference>
<comment type="caution">
    <text evidence="9">The sequence shown here is derived from an EMBL/GenBank/DDBJ whole genome shotgun (WGS) entry which is preliminary data.</text>
</comment>
<dbReference type="CDD" id="cd06550">
    <property type="entry name" value="TM_ABC_iron-siderophores_like"/>
    <property type="match status" value="1"/>
</dbReference>
<dbReference type="PANTHER" id="PTHR30472">
    <property type="entry name" value="FERRIC ENTEROBACTIN TRANSPORT SYSTEM PERMEASE PROTEIN"/>
    <property type="match status" value="1"/>
</dbReference>
<keyword evidence="10" id="KW-1185">Reference proteome</keyword>
<keyword evidence="4" id="KW-1003">Cell membrane</keyword>
<keyword evidence="5 8" id="KW-0812">Transmembrane</keyword>
<feature type="transmembrane region" description="Helical" evidence="8">
    <location>
        <begin position="294"/>
        <end position="313"/>
    </location>
</feature>